<dbReference type="Pfam" id="PF07731">
    <property type="entry name" value="Cu-oxidase_2"/>
    <property type="match status" value="1"/>
</dbReference>
<dbReference type="GO" id="GO:0005507">
    <property type="term" value="F:copper ion binding"/>
    <property type="evidence" value="ECO:0007669"/>
    <property type="project" value="InterPro"/>
</dbReference>
<evidence type="ECO:0000256" key="2">
    <source>
        <dbReference type="ARBA" id="ARBA00001935"/>
    </source>
</evidence>
<dbReference type="GO" id="GO:0046274">
    <property type="term" value="P:lignin catabolic process"/>
    <property type="evidence" value="ECO:0007669"/>
    <property type="project" value="UniProtKB-KW"/>
</dbReference>
<evidence type="ECO:0000256" key="10">
    <source>
        <dbReference type="SAM" id="SignalP"/>
    </source>
</evidence>
<dbReference type="PANTHER" id="PTHR11709:SF87">
    <property type="entry name" value="LACCASE"/>
    <property type="match status" value="1"/>
</dbReference>
<feature type="chain" id="PRO_5035448950" description="laccase" evidence="10">
    <location>
        <begin position="24"/>
        <end position="578"/>
    </location>
</feature>
<comment type="catalytic activity">
    <reaction evidence="1">
        <text>4 hydroquinone + O2 = 4 benzosemiquinone + 2 H2O</text>
        <dbReference type="Rhea" id="RHEA:11276"/>
        <dbReference type="ChEBI" id="CHEBI:15377"/>
        <dbReference type="ChEBI" id="CHEBI:15379"/>
        <dbReference type="ChEBI" id="CHEBI:17594"/>
        <dbReference type="ChEBI" id="CHEBI:17977"/>
        <dbReference type="EC" id="1.10.3.2"/>
    </reaction>
</comment>
<comment type="caution">
    <text evidence="14">The sequence shown here is derived from an EMBL/GenBank/DDBJ whole genome shotgun (WGS) entry which is preliminary data.</text>
</comment>
<evidence type="ECO:0000313" key="15">
    <source>
        <dbReference type="Proteomes" id="UP000813461"/>
    </source>
</evidence>
<reference evidence="14" key="1">
    <citation type="journal article" date="2021" name="Nat. Commun.">
        <title>Genetic determinants of endophytism in the Arabidopsis root mycobiome.</title>
        <authorList>
            <person name="Mesny F."/>
            <person name="Miyauchi S."/>
            <person name="Thiergart T."/>
            <person name="Pickel B."/>
            <person name="Atanasova L."/>
            <person name="Karlsson M."/>
            <person name="Huettel B."/>
            <person name="Barry K.W."/>
            <person name="Haridas S."/>
            <person name="Chen C."/>
            <person name="Bauer D."/>
            <person name="Andreopoulos W."/>
            <person name="Pangilinan J."/>
            <person name="LaButti K."/>
            <person name="Riley R."/>
            <person name="Lipzen A."/>
            <person name="Clum A."/>
            <person name="Drula E."/>
            <person name="Henrissat B."/>
            <person name="Kohler A."/>
            <person name="Grigoriev I.V."/>
            <person name="Martin F.M."/>
            <person name="Hacquard S."/>
        </authorList>
    </citation>
    <scope>NUCLEOTIDE SEQUENCE</scope>
    <source>
        <strain evidence="14">MPI-SDFR-AT-0120</strain>
    </source>
</reference>
<dbReference type="InterPro" id="IPR008972">
    <property type="entry name" value="Cupredoxin"/>
</dbReference>
<dbReference type="Gene3D" id="2.60.40.420">
    <property type="entry name" value="Cupredoxins - blue copper proteins"/>
    <property type="match status" value="3"/>
</dbReference>
<dbReference type="FunFam" id="2.60.40.420:FF:000021">
    <property type="entry name" value="Extracellular dihydrogeodin oxidase/laccase"/>
    <property type="match status" value="1"/>
</dbReference>
<keyword evidence="10" id="KW-0732">Signal</keyword>
<feature type="domain" description="Plastocyanin-like" evidence="11">
    <location>
        <begin position="198"/>
        <end position="342"/>
    </location>
</feature>
<feature type="signal peptide" evidence="10">
    <location>
        <begin position="1"/>
        <end position="23"/>
    </location>
</feature>
<dbReference type="EC" id="1.10.3.2" evidence="4"/>
<dbReference type="InterPro" id="IPR011707">
    <property type="entry name" value="Cu-oxidase-like_N"/>
</dbReference>
<keyword evidence="6" id="KW-0560">Oxidoreductase</keyword>
<feature type="domain" description="Plastocyanin-like" evidence="13">
    <location>
        <begin position="72"/>
        <end position="186"/>
    </location>
</feature>
<dbReference type="AlphaFoldDB" id="A0A8K0QTK2"/>
<dbReference type="InterPro" id="IPR011706">
    <property type="entry name" value="Cu-oxidase_C"/>
</dbReference>
<evidence type="ECO:0000256" key="3">
    <source>
        <dbReference type="ARBA" id="ARBA00010609"/>
    </source>
</evidence>
<evidence type="ECO:0000259" key="12">
    <source>
        <dbReference type="Pfam" id="PF07731"/>
    </source>
</evidence>
<evidence type="ECO:0000256" key="5">
    <source>
        <dbReference type="ARBA" id="ARBA00022723"/>
    </source>
</evidence>
<proteinExistence type="inferred from homology"/>
<dbReference type="Pfam" id="PF07732">
    <property type="entry name" value="Cu-oxidase_3"/>
    <property type="match status" value="1"/>
</dbReference>
<feature type="domain" description="Plastocyanin-like" evidence="12">
    <location>
        <begin position="419"/>
        <end position="544"/>
    </location>
</feature>
<dbReference type="InterPro" id="IPR001117">
    <property type="entry name" value="Cu-oxidase_2nd"/>
</dbReference>
<dbReference type="OrthoDB" id="2121828at2759"/>
<evidence type="ECO:0000259" key="13">
    <source>
        <dbReference type="Pfam" id="PF07732"/>
    </source>
</evidence>
<comment type="similarity">
    <text evidence="3">Belongs to the multicopper oxidase family.</text>
</comment>
<keyword evidence="7" id="KW-0186">Copper</keyword>
<keyword evidence="5" id="KW-0479">Metal-binding</keyword>
<evidence type="ECO:0000256" key="9">
    <source>
        <dbReference type="ARBA" id="ARBA00023185"/>
    </source>
</evidence>
<dbReference type="CDD" id="cd13880">
    <property type="entry name" value="CuRO_2_MaLCC_like"/>
    <property type="match status" value="1"/>
</dbReference>
<evidence type="ECO:0000256" key="6">
    <source>
        <dbReference type="ARBA" id="ARBA00023002"/>
    </source>
</evidence>
<dbReference type="SUPFAM" id="SSF49503">
    <property type="entry name" value="Cupredoxins"/>
    <property type="match status" value="3"/>
</dbReference>
<protein>
    <recommendedName>
        <fullName evidence="4">laccase</fullName>
        <ecNumber evidence="4">1.10.3.2</ecNumber>
    </recommendedName>
</protein>
<keyword evidence="9" id="KW-0439">Lignin degradation</keyword>
<evidence type="ECO:0000256" key="1">
    <source>
        <dbReference type="ARBA" id="ARBA00000349"/>
    </source>
</evidence>
<dbReference type="Pfam" id="PF00394">
    <property type="entry name" value="Cu-oxidase"/>
    <property type="match status" value="1"/>
</dbReference>
<dbReference type="Proteomes" id="UP000813461">
    <property type="component" value="Unassembled WGS sequence"/>
</dbReference>
<name>A0A8K0QTK2_9PLEO</name>
<evidence type="ECO:0000313" key="14">
    <source>
        <dbReference type="EMBL" id="KAH7068535.1"/>
    </source>
</evidence>
<accession>A0A8K0QTK2</accession>
<comment type="cofactor">
    <cofactor evidence="2">
        <name>Cu cation</name>
        <dbReference type="ChEBI" id="CHEBI:23378"/>
    </cofactor>
</comment>
<dbReference type="FunFam" id="2.60.40.420:FF:000045">
    <property type="entry name" value="Laccase 2"/>
    <property type="match status" value="1"/>
</dbReference>
<gene>
    <name evidence="14" type="ORF">FB567DRAFT_615286</name>
</gene>
<sequence>MMLGSSFLRAFSTALAFCSLADAAALGLLTSRQACTNGPTTRDCWSAGYNINNDPDTSFPPGGQIRSYVFNVGRTTLNIAGVSRSMLTINGQYPGPTINANWGDTIRVTVKNTLTDNGTDIHWHGIRQLNTAIFDGTPGTTECPLAPGQQRDYIFRATQYGTSWYHSHFPAQYSDGVVGPIVIAGPASANYDIDLGAIPLTDWYHRSFFQVAAAAKTASGPPTADTILINGKNVGSSGGSYDLKTLTPGKKHLVRFINTGTNNYFHVSLDGHPFQVVAADFNPIVPYTTTDLTLAIGQRFDVIINANQATSNYWLRVRPGGAGCDGPVAVTEAKSIFRYTGAPANNPTSTAYTISTGCTDASFTMYRAQTVPNGNLALNPVQSIGFQGPTATTPIFWTVNSSPLRVDWIDPLLAKVRDGDTNYDPRENVRIVGNTGWTYWVVQQDITAGPRLPHPIHLHGHEYVTNLTQLIRRLGFYVIGQGTGSYSTATLTYTNPIRRDTATLPANGYLIVAFKTDNPGAWLMHCHVAFHAEGGFGQSFLERAADYAASADFSQLAPVCNAWQTYSGGNQDPNEAGI</sequence>
<evidence type="ECO:0000256" key="7">
    <source>
        <dbReference type="ARBA" id="ARBA00023008"/>
    </source>
</evidence>
<evidence type="ECO:0000256" key="4">
    <source>
        <dbReference type="ARBA" id="ARBA00012297"/>
    </source>
</evidence>
<keyword evidence="8" id="KW-0325">Glycoprotein</keyword>
<evidence type="ECO:0000256" key="8">
    <source>
        <dbReference type="ARBA" id="ARBA00023180"/>
    </source>
</evidence>
<organism evidence="14 15">
    <name type="scientific">Paraphoma chrysanthemicola</name>
    <dbReference type="NCBI Taxonomy" id="798071"/>
    <lineage>
        <taxon>Eukaryota</taxon>
        <taxon>Fungi</taxon>
        <taxon>Dikarya</taxon>
        <taxon>Ascomycota</taxon>
        <taxon>Pezizomycotina</taxon>
        <taxon>Dothideomycetes</taxon>
        <taxon>Pleosporomycetidae</taxon>
        <taxon>Pleosporales</taxon>
        <taxon>Pleosporineae</taxon>
        <taxon>Phaeosphaeriaceae</taxon>
        <taxon>Paraphoma</taxon>
    </lineage>
</organism>
<dbReference type="InterPro" id="IPR045087">
    <property type="entry name" value="Cu-oxidase_fam"/>
</dbReference>
<dbReference type="CDD" id="cd13854">
    <property type="entry name" value="CuRO_1_MaLCC_like"/>
    <property type="match status" value="1"/>
</dbReference>
<evidence type="ECO:0000259" key="11">
    <source>
        <dbReference type="Pfam" id="PF00394"/>
    </source>
</evidence>
<dbReference type="GO" id="GO:0052716">
    <property type="term" value="F:hydroquinone:oxygen oxidoreductase activity"/>
    <property type="evidence" value="ECO:0007669"/>
    <property type="project" value="UniProtKB-EC"/>
</dbReference>
<dbReference type="EMBL" id="JAGMVJ010000032">
    <property type="protein sequence ID" value="KAH7068535.1"/>
    <property type="molecule type" value="Genomic_DNA"/>
</dbReference>
<dbReference type="CDD" id="cd13901">
    <property type="entry name" value="CuRO_3_MaLCC_like"/>
    <property type="match status" value="1"/>
</dbReference>
<keyword evidence="15" id="KW-1185">Reference proteome</keyword>
<dbReference type="PANTHER" id="PTHR11709">
    <property type="entry name" value="MULTI-COPPER OXIDASE"/>
    <property type="match status" value="1"/>
</dbReference>